<organism evidence="1 2">
    <name type="scientific">Aldrovandia affinis</name>
    <dbReference type="NCBI Taxonomy" id="143900"/>
    <lineage>
        <taxon>Eukaryota</taxon>
        <taxon>Metazoa</taxon>
        <taxon>Chordata</taxon>
        <taxon>Craniata</taxon>
        <taxon>Vertebrata</taxon>
        <taxon>Euteleostomi</taxon>
        <taxon>Actinopterygii</taxon>
        <taxon>Neopterygii</taxon>
        <taxon>Teleostei</taxon>
        <taxon>Notacanthiformes</taxon>
        <taxon>Halosauridae</taxon>
        <taxon>Aldrovandia</taxon>
    </lineage>
</organism>
<protein>
    <submittedName>
        <fullName evidence="1">Uncharacterized protein</fullName>
    </submittedName>
</protein>
<accession>A0AAD7WGQ8</accession>
<reference evidence="1" key="1">
    <citation type="journal article" date="2023" name="Science">
        <title>Genome structures resolve the early diversification of teleost fishes.</title>
        <authorList>
            <person name="Parey E."/>
            <person name="Louis A."/>
            <person name="Montfort J."/>
            <person name="Bouchez O."/>
            <person name="Roques C."/>
            <person name="Iampietro C."/>
            <person name="Lluch J."/>
            <person name="Castinel A."/>
            <person name="Donnadieu C."/>
            <person name="Desvignes T."/>
            <person name="Floi Bucao C."/>
            <person name="Jouanno E."/>
            <person name="Wen M."/>
            <person name="Mejri S."/>
            <person name="Dirks R."/>
            <person name="Jansen H."/>
            <person name="Henkel C."/>
            <person name="Chen W.J."/>
            <person name="Zahm M."/>
            <person name="Cabau C."/>
            <person name="Klopp C."/>
            <person name="Thompson A.W."/>
            <person name="Robinson-Rechavi M."/>
            <person name="Braasch I."/>
            <person name="Lecointre G."/>
            <person name="Bobe J."/>
            <person name="Postlethwait J.H."/>
            <person name="Berthelot C."/>
            <person name="Roest Crollius H."/>
            <person name="Guiguen Y."/>
        </authorList>
    </citation>
    <scope>NUCLEOTIDE SEQUENCE</scope>
    <source>
        <strain evidence="1">NC1722</strain>
    </source>
</reference>
<proteinExistence type="predicted"/>
<dbReference type="EMBL" id="JAINUG010000117">
    <property type="protein sequence ID" value="KAJ8395354.1"/>
    <property type="molecule type" value="Genomic_DNA"/>
</dbReference>
<keyword evidence="2" id="KW-1185">Reference proteome</keyword>
<evidence type="ECO:0000313" key="2">
    <source>
        <dbReference type="Proteomes" id="UP001221898"/>
    </source>
</evidence>
<sequence length="114" mass="12611">MKKLGHLETSSHSIHVQCQAEGFSLRALVDTGYIISMRNGAGTAGQCPACFHGSTGIIMLFRQDLSIRQIADGRGVDASSYRTMRITVYKCRTNLWIRVQPTASAVKLNCTRYD</sequence>
<evidence type="ECO:0000313" key="1">
    <source>
        <dbReference type="EMBL" id="KAJ8395354.1"/>
    </source>
</evidence>
<comment type="caution">
    <text evidence="1">The sequence shown here is derived from an EMBL/GenBank/DDBJ whole genome shotgun (WGS) entry which is preliminary data.</text>
</comment>
<dbReference type="Proteomes" id="UP001221898">
    <property type="component" value="Unassembled WGS sequence"/>
</dbReference>
<name>A0AAD7WGQ8_9TELE</name>
<dbReference type="AlphaFoldDB" id="A0AAD7WGQ8"/>
<gene>
    <name evidence="1" type="ORF">AAFF_G00033390</name>
</gene>